<dbReference type="EMBL" id="MT631684">
    <property type="protein sequence ID" value="QNO57264.1"/>
    <property type="molecule type" value="Genomic_DNA"/>
</dbReference>
<gene>
    <name evidence="1" type="ORF">HCLJFGEB_00008</name>
</gene>
<name>A0A7G9ZAI0_9EURY</name>
<organism evidence="1">
    <name type="scientific">Candidatus Methanophaga sp. ANME-1 ERB7</name>
    <dbReference type="NCBI Taxonomy" id="2759913"/>
    <lineage>
        <taxon>Archaea</taxon>
        <taxon>Methanobacteriati</taxon>
        <taxon>Methanobacteriota</taxon>
        <taxon>Stenosarchaea group</taxon>
        <taxon>Methanomicrobia</taxon>
        <taxon>Candidatus Methanophagales</taxon>
        <taxon>Candidatus Methanophagaceae</taxon>
        <taxon>Candidatus Methanophaga</taxon>
    </lineage>
</organism>
<reference evidence="1" key="1">
    <citation type="submission" date="2020-06" db="EMBL/GenBank/DDBJ databases">
        <title>Unique genomic features of the anaerobic methanotrophic archaea.</title>
        <authorList>
            <person name="Chadwick G.L."/>
            <person name="Skennerton C.T."/>
            <person name="Laso-Perez R."/>
            <person name="Leu A.O."/>
            <person name="Speth D.R."/>
            <person name="Yu H."/>
            <person name="Morgan-Lang C."/>
            <person name="Hatzenpichler R."/>
            <person name="Goudeau D."/>
            <person name="Malmstrom R."/>
            <person name="Brazelton W.J."/>
            <person name="Woyke T."/>
            <person name="Hallam S.J."/>
            <person name="Tyson G.W."/>
            <person name="Wegener G."/>
            <person name="Boetius A."/>
            <person name="Orphan V."/>
        </authorList>
    </citation>
    <scope>NUCLEOTIDE SEQUENCE</scope>
</reference>
<protein>
    <submittedName>
        <fullName evidence="1">Uncharacterized protein</fullName>
    </submittedName>
</protein>
<dbReference type="AlphaFoldDB" id="A0A7G9ZAI0"/>
<sequence length="81" mass="9383">MSTVKRELVPIIIMKEIIDQKSELERILSKHKVKEPEEIEKGIERGKLPEHPSYEDFLSALALRSNIEEMKKLAKDLIGEI</sequence>
<proteinExistence type="predicted"/>
<accession>A0A7G9ZAI0</accession>
<evidence type="ECO:0000313" key="1">
    <source>
        <dbReference type="EMBL" id="QNO57264.1"/>
    </source>
</evidence>